<proteinExistence type="inferred from homology"/>
<keyword evidence="8" id="KW-0695">RNA-directed DNA polymerase</keyword>
<dbReference type="SUPFAM" id="SSF56672">
    <property type="entry name" value="DNA/RNA polymerases"/>
    <property type="match status" value="1"/>
</dbReference>
<dbReference type="Gene3D" id="3.30.420.10">
    <property type="entry name" value="Ribonuclease H-like superfamily/Ribonuclease H"/>
    <property type="match status" value="1"/>
</dbReference>
<dbReference type="InterPro" id="IPR043502">
    <property type="entry name" value="DNA/RNA_pol_sf"/>
</dbReference>
<reference evidence="11 12" key="1">
    <citation type="submission" date="2014-04" db="EMBL/GenBank/DDBJ databases">
        <title>Genome evolution of avian class.</title>
        <authorList>
            <person name="Zhang G."/>
            <person name="Li C."/>
        </authorList>
    </citation>
    <scope>NUCLEOTIDE SEQUENCE [LARGE SCALE GENOMIC DNA]</scope>
    <source>
        <strain evidence="11">BGI_N302</strain>
    </source>
</reference>
<dbReference type="Pfam" id="PF00075">
    <property type="entry name" value="RNase_H"/>
    <property type="match status" value="1"/>
</dbReference>
<dbReference type="EMBL" id="KK718920">
    <property type="protein sequence ID" value="KFO60273.1"/>
    <property type="molecule type" value="Genomic_DNA"/>
</dbReference>
<dbReference type="InterPro" id="IPR012337">
    <property type="entry name" value="RNaseH-like_sf"/>
</dbReference>
<evidence type="ECO:0000256" key="7">
    <source>
        <dbReference type="ARBA" id="ARBA00022801"/>
    </source>
</evidence>
<keyword evidence="5" id="KW-0540">Nuclease</keyword>
<evidence type="ECO:0000256" key="3">
    <source>
        <dbReference type="ARBA" id="ARBA00022679"/>
    </source>
</evidence>
<evidence type="ECO:0000256" key="6">
    <source>
        <dbReference type="ARBA" id="ARBA00022759"/>
    </source>
</evidence>
<feature type="domain" description="RNase H type-1" evidence="10">
    <location>
        <begin position="454"/>
        <end position="572"/>
    </location>
</feature>
<evidence type="ECO:0000256" key="2">
    <source>
        <dbReference type="ARBA" id="ARBA00012180"/>
    </source>
</evidence>
<evidence type="ECO:0000256" key="8">
    <source>
        <dbReference type="ARBA" id="ARBA00022918"/>
    </source>
</evidence>
<gene>
    <name evidence="11" type="ORF">N302_14045</name>
</gene>
<keyword evidence="3" id="KW-0808">Transferase</keyword>
<dbReference type="InterPro" id="IPR043128">
    <property type="entry name" value="Rev_trsase/Diguanyl_cyclase"/>
</dbReference>
<dbReference type="Pfam" id="PF06817">
    <property type="entry name" value="RVT_thumb"/>
    <property type="match status" value="1"/>
</dbReference>
<evidence type="ECO:0000256" key="5">
    <source>
        <dbReference type="ARBA" id="ARBA00022722"/>
    </source>
</evidence>
<keyword evidence="12" id="KW-1185">Reference proteome</keyword>
<comment type="similarity">
    <text evidence="1">Belongs to the beta type-B retroviral polymerase family. HERV class-II K(HML-2) pol subfamily.</text>
</comment>
<dbReference type="InterPro" id="IPR000477">
    <property type="entry name" value="RT_dom"/>
</dbReference>
<feature type="domain" description="Reverse transcriptase" evidence="9">
    <location>
        <begin position="32"/>
        <end position="236"/>
    </location>
</feature>
<evidence type="ECO:0000259" key="9">
    <source>
        <dbReference type="PROSITE" id="PS50878"/>
    </source>
</evidence>
<sequence length="572" mass="65209">LTWKTGKAIWSEQWSLSAEKLRALESLVEEQLGKGHLVPSNSPWNSPVFVLKKPGKDRWRLLQDLRRINEIIEDMGPLQPGLPSPSMLPQQWKLAVIDIKDCFFSIRLHPRNAPQFAFSVLRLHPRNAPQFAFSVTSLNRQAPLHRYHWQVLAQGMKNSLTICQWYVGHALFPIRKEFPRAILLHYMDDILICAPDDNYLDLTLKETLRAIEKAGFEIQTEKIQRTCPWTYLGLCIGEQTIVPQQLTIQDDPKTLWDLHQLCGSISWVRPLLGITTEDLSPLFDLLKGCEDLDSPHAIAAEAQEAIIKVQLALSFQQAHQTLPHLPFSFIVPGNAPRFHGLIFQLDTAQKDPLIIIKWIFLSHQLPKSITPPQERMAQLIMRARAHLRNLAGCDFACIHLPLTVGNLEHLLWTNEHLQYALDSYTGQISVHKPKHKLLNTAFNLVPKSLLSQTPLKALTVFTDGSSSHKSVVIWRDPRTQMWESDVQVVEGSPQIAELTAVVRPFERFQEAFNLVKDSAYVAGVTTRAEHALLKEVANPQLYQLLSELVYLLSHREQPYHVMHVRSHTDLPG</sequence>
<keyword evidence="4" id="KW-0548">Nucleotidyltransferase</keyword>
<evidence type="ECO:0000313" key="11">
    <source>
        <dbReference type="EMBL" id="KFO60273.1"/>
    </source>
</evidence>
<dbReference type="Gene3D" id="3.10.10.10">
    <property type="entry name" value="HIV Type 1 Reverse Transcriptase, subunit A, domain 1"/>
    <property type="match status" value="1"/>
</dbReference>
<dbReference type="Pfam" id="PF00078">
    <property type="entry name" value="RVT_1"/>
    <property type="match status" value="1"/>
</dbReference>
<dbReference type="SUPFAM" id="SSF53098">
    <property type="entry name" value="Ribonuclease H-like"/>
    <property type="match status" value="1"/>
</dbReference>
<dbReference type="STRING" id="85066.A0A091EQV9"/>
<organism evidence="11 12">
    <name type="scientific">Corvus brachyrhynchos</name>
    <name type="common">American crow</name>
    <dbReference type="NCBI Taxonomy" id="85066"/>
    <lineage>
        <taxon>Eukaryota</taxon>
        <taxon>Metazoa</taxon>
        <taxon>Chordata</taxon>
        <taxon>Craniata</taxon>
        <taxon>Vertebrata</taxon>
        <taxon>Euteleostomi</taxon>
        <taxon>Archelosauria</taxon>
        <taxon>Archosauria</taxon>
        <taxon>Dinosauria</taxon>
        <taxon>Saurischia</taxon>
        <taxon>Theropoda</taxon>
        <taxon>Coelurosauria</taxon>
        <taxon>Aves</taxon>
        <taxon>Neognathae</taxon>
        <taxon>Neoaves</taxon>
        <taxon>Telluraves</taxon>
        <taxon>Australaves</taxon>
        <taxon>Passeriformes</taxon>
        <taxon>Corvoidea</taxon>
        <taxon>Corvidae</taxon>
        <taxon>Corvus</taxon>
    </lineage>
</organism>
<dbReference type="PROSITE" id="PS50878">
    <property type="entry name" value="RT_POL"/>
    <property type="match status" value="1"/>
</dbReference>
<dbReference type="PANTHER" id="PTHR41694">
    <property type="entry name" value="ENDOGENOUS RETROVIRUS GROUP K MEMBER POL PROTEIN"/>
    <property type="match status" value="1"/>
</dbReference>
<dbReference type="GO" id="GO:0004523">
    <property type="term" value="F:RNA-DNA hybrid ribonuclease activity"/>
    <property type="evidence" value="ECO:0007669"/>
    <property type="project" value="UniProtKB-EC"/>
</dbReference>
<evidence type="ECO:0000313" key="12">
    <source>
        <dbReference type="Proteomes" id="UP000052976"/>
    </source>
</evidence>
<dbReference type="AlphaFoldDB" id="A0A091EQV9"/>
<dbReference type="EC" id="3.1.26.4" evidence="2"/>
<feature type="non-terminal residue" evidence="11">
    <location>
        <position position="1"/>
    </location>
</feature>
<evidence type="ECO:0000256" key="1">
    <source>
        <dbReference type="ARBA" id="ARBA00010879"/>
    </source>
</evidence>
<dbReference type="GO" id="GO:0035613">
    <property type="term" value="F:RNA stem-loop binding"/>
    <property type="evidence" value="ECO:0007669"/>
    <property type="project" value="TreeGrafter"/>
</dbReference>
<accession>A0A091EQV9</accession>
<name>A0A091EQV9_CORBR</name>
<feature type="non-terminal residue" evidence="11">
    <location>
        <position position="572"/>
    </location>
</feature>
<dbReference type="Proteomes" id="UP000052976">
    <property type="component" value="Unassembled WGS sequence"/>
</dbReference>
<dbReference type="Gene3D" id="3.30.70.270">
    <property type="match status" value="2"/>
</dbReference>
<keyword evidence="7" id="KW-0378">Hydrolase</keyword>
<evidence type="ECO:0000259" key="10">
    <source>
        <dbReference type="PROSITE" id="PS50879"/>
    </source>
</evidence>
<dbReference type="InterPro" id="IPR010661">
    <property type="entry name" value="RVT_thumb"/>
</dbReference>
<protein>
    <recommendedName>
        <fullName evidence="2">ribonuclease H</fullName>
        <ecNumber evidence="2">3.1.26.4</ecNumber>
    </recommendedName>
</protein>
<keyword evidence="6" id="KW-0255">Endonuclease</keyword>
<dbReference type="GO" id="GO:0003964">
    <property type="term" value="F:RNA-directed DNA polymerase activity"/>
    <property type="evidence" value="ECO:0007669"/>
    <property type="project" value="UniProtKB-KW"/>
</dbReference>
<evidence type="ECO:0000256" key="4">
    <source>
        <dbReference type="ARBA" id="ARBA00022695"/>
    </source>
</evidence>
<dbReference type="InterPro" id="IPR002156">
    <property type="entry name" value="RNaseH_domain"/>
</dbReference>
<dbReference type="PANTHER" id="PTHR41694:SF3">
    <property type="entry name" value="RNA-DIRECTED DNA POLYMERASE-RELATED"/>
    <property type="match status" value="1"/>
</dbReference>
<dbReference type="PROSITE" id="PS50879">
    <property type="entry name" value="RNASE_H_1"/>
    <property type="match status" value="1"/>
</dbReference>
<dbReference type="InterPro" id="IPR036397">
    <property type="entry name" value="RNaseH_sf"/>
</dbReference>